<gene>
    <name evidence="1" type="ORF">PSYPI_47453</name>
</gene>
<evidence type="ECO:0000313" key="2">
    <source>
        <dbReference type="Proteomes" id="UP000004986"/>
    </source>
</evidence>
<dbReference type="AlphaFoldDB" id="F3GRC0"/>
<sequence>FDQWFHNVDFVWPARAIQPIDTRRIALWHEINDLPKQGRL</sequence>
<accession>F3GRC0</accession>
<reference evidence="1 2" key="1">
    <citation type="journal article" date="2011" name="PLoS Pathog.">
        <title>Dynamic evolution of pathogenicity revealed by sequencing and comparative genomics of 19 Pseudomonas syringae isolates.</title>
        <authorList>
            <person name="Baltrus D.A."/>
            <person name="Nishimura M.T."/>
            <person name="Romanchuk A."/>
            <person name="Chang J.H."/>
            <person name="Mukhtar M.S."/>
            <person name="Cherkis K."/>
            <person name="Roach J."/>
            <person name="Grant S.R."/>
            <person name="Jones C.D."/>
            <person name="Dangl J.L."/>
        </authorList>
    </citation>
    <scope>NUCLEOTIDE SEQUENCE [LARGE SCALE GENOMIC DNA]</scope>
    <source>
        <strain evidence="1 2">1704B</strain>
    </source>
</reference>
<dbReference type="Proteomes" id="UP000004986">
    <property type="component" value="Unassembled WGS sequence"/>
</dbReference>
<protein>
    <submittedName>
        <fullName evidence="1">Uncharacterized protein</fullName>
    </submittedName>
</protein>
<proteinExistence type="predicted"/>
<dbReference type="BioCyc" id="PSYR629263:G11X0-8778-MONOMER"/>
<keyword evidence="2" id="KW-1185">Reference proteome</keyword>
<feature type="non-terminal residue" evidence="1">
    <location>
        <position position="40"/>
    </location>
</feature>
<name>F3GRC0_PSESJ</name>
<evidence type="ECO:0000313" key="1">
    <source>
        <dbReference type="EMBL" id="EGH49623.1"/>
    </source>
</evidence>
<comment type="caution">
    <text evidence="1">The sequence shown here is derived from an EMBL/GenBank/DDBJ whole genome shotgun (WGS) entry which is preliminary data.</text>
</comment>
<feature type="non-terminal residue" evidence="1">
    <location>
        <position position="1"/>
    </location>
</feature>
<organism evidence="1 2">
    <name type="scientific">Pseudomonas syringae pv. pisi str. 1704B</name>
    <dbReference type="NCBI Taxonomy" id="629263"/>
    <lineage>
        <taxon>Bacteria</taxon>
        <taxon>Pseudomonadati</taxon>
        <taxon>Pseudomonadota</taxon>
        <taxon>Gammaproteobacteria</taxon>
        <taxon>Pseudomonadales</taxon>
        <taxon>Pseudomonadaceae</taxon>
        <taxon>Pseudomonas</taxon>
        <taxon>Pseudomonas syringae</taxon>
    </lineage>
</organism>
<dbReference type="EMBL" id="AEAI01004499">
    <property type="protein sequence ID" value="EGH49623.1"/>
    <property type="molecule type" value="Genomic_DNA"/>
</dbReference>